<feature type="transmembrane region" description="Helical" evidence="1">
    <location>
        <begin position="7"/>
        <end position="27"/>
    </location>
</feature>
<sequence>MSKSLKIYIIFSIVLILFLLSLNLIGLNLKGEYTYQILVWTWIIFTFYIVIKFWKIIYIKIYGFLLFALVGLSILPMAIPFFSILSFLFNLNTIQTIKVNDKYKIVVTKKVMAMKRAYIYNNESKFLVLEKSNNIARPDYSDIVSETLNLNSDDPKLYELENTPIQQAKLISVNKDSIGIEYQILNKKKIIYHNLNETYGY</sequence>
<protein>
    <submittedName>
        <fullName evidence="2">Uncharacterized protein</fullName>
    </submittedName>
</protein>
<proteinExistence type="predicted"/>
<dbReference type="OrthoDB" id="1163261at2"/>
<reference evidence="2 3" key="1">
    <citation type="submission" date="2019-03" db="EMBL/GenBank/DDBJ databases">
        <title>Empedobacter tilapiae sp. nov., isolated from an intestine of Nile tilapia Oreochromis niloticus.</title>
        <authorList>
            <person name="Kim Y.-O."/>
            <person name="Yoon J.-H."/>
        </authorList>
    </citation>
    <scope>NUCLEOTIDE SEQUENCE [LARGE SCALE GENOMIC DNA]</scope>
    <source>
        <strain evidence="2 3">MRS2</strain>
    </source>
</reference>
<keyword evidence="3" id="KW-1185">Reference proteome</keyword>
<keyword evidence="1" id="KW-0472">Membrane</keyword>
<evidence type="ECO:0000313" key="3">
    <source>
        <dbReference type="Proteomes" id="UP000297998"/>
    </source>
</evidence>
<name>A0A4Z1BF88_9FLAO</name>
<dbReference type="RefSeq" id="WP_135835862.1">
    <property type="nucleotide sequence ID" value="NZ_SRPE01000007.1"/>
</dbReference>
<comment type="caution">
    <text evidence="2">The sequence shown here is derived from an EMBL/GenBank/DDBJ whole genome shotgun (WGS) entry which is preliminary data.</text>
</comment>
<gene>
    <name evidence="2" type="ORF">E4J94_11035</name>
</gene>
<evidence type="ECO:0000256" key="1">
    <source>
        <dbReference type="SAM" id="Phobius"/>
    </source>
</evidence>
<feature type="transmembrane region" description="Helical" evidence="1">
    <location>
        <begin position="33"/>
        <end position="51"/>
    </location>
</feature>
<feature type="transmembrane region" description="Helical" evidence="1">
    <location>
        <begin position="63"/>
        <end position="89"/>
    </location>
</feature>
<accession>A0A4Z1BF88</accession>
<dbReference type="AlphaFoldDB" id="A0A4Z1BF88"/>
<dbReference type="Proteomes" id="UP000297998">
    <property type="component" value="Unassembled WGS sequence"/>
</dbReference>
<evidence type="ECO:0000313" key="2">
    <source>
        <dbReference type="EMBL" id="TGN26357.1"/>
    </source>
</evidence>
<organism evidence="2 3">
    <name type="scientific">Empedobacter tilapiae</name>
    <dbReference type="NCBI Taxonomy" id="2491114"/>
    <lineage>
        <taxon>Bacteria</taxon>
        <taxon>Pseudomonadati</taxon>
        <taxon>Bacteroidota</taxon>
        <taxon>Flavobacteriia</taxon>
        <taxon>Flavobacteriales</taxon>
        <taxon>Weeksellaceae</taxon>
        <taxon>Empedobacter</taxon>
    </lineage>
</organism>
<keyword evidence="1" id="KW-0812">Transmembrane</keyword>
<dbReference type="EMBL" id="SRPE01000007">
    <property type="protein sequence ID" value="TGN26357.1"/>
    <property type="molecule type" value="Genomic_DNA"/>
</dbReference>
<keyword evidence="1" id="KW-1133">Transmembrane helix</keyword>